<evidence type="ECO:0000256" key="7">
    <source>
        <dbReference type="SAM" id="Phobius"/>
    </source>
</evidence>
<keyword evidence="5" id="KW-0804">Transcription</keyword>
<keyword evidence="3 6" id="KW-0597">Phosphoprotein</keyword>
<dbReference type="InterPro" id="IPR009057">
    <property type="entry name" value="Homeodomain-like_sf"/>
</dbReference>
<dbReference type="Proteomes" id="UP000636004">
    <property type="component" value="Unassembled WGS sequence"/>
</dbReference>
<dbReference type="SUPFAM" id="SSF63829">
    <property type="entry name" value="Calcium-dependent phosphotriesterase"/>
    <property type="match status" value="1"/>
</dbReference>
<feature type="domain" description="Response regulatory" evidence="10">
    <location>
        <begin position="1117"/>
        <end position="1232"/>
    </location>
</feature>
<dbReference type="InterPro" id="IPR001789">
    <property type="entry name" value="Sig_transdc_resp-reg_receiver"/>
</dbReference>
<evidence type="ECO:0000313" key="11">
    <source>
        <dbReference type="EMBL" id="GGZ92105.1"/>
    </source>
</evidence>
<dbReference type="SUPFAM" id="SSF50998">
    <property type="entry name" value="Quinoprotein alcohol dehydrogenase-like"/>
    <property type="match status" value="1"/>
</dbReference>
<dbReference type="SUPFAM" id="SSF52172">
    <property type="entry name" value="CheY-like"/>
    <property type="match status" value="1"/>
</dbReference>
<dbReference type="SUPFAM" id="SSF46689">
    <property type="entry name" value="Homeodomain-like"/>
    <property type="match status" value="1"/>
</dbReference>
<accession>A0A918RBB0</accession>
<evidence type="ECO:0000256" key="4">
    <source>
        <dbReference type="ARBA" id="ARBA00023015"/>
    </source>
</evidence>
<dbReference type="SMART" id="SM00387">
    <property type="entry name" value="HATPase_c"/>
    <property type="match status" value="1"/>
</dbReference>
<dbReference type="PROSITE" id="PS01124">
    <property type="entry name" value="HTH_ARAC_FAMILY_2"/>
    <property type="match status" value="1"/>
</dbReference>
<feature type="modified residue" description="4-aspartylphosphate" evidence="6">
    <location>
        <position position="1165"/>
    </location>
</feature>
<dbReference type="InterPro" id="IPR015943">
    <property type="entry name" value="WD40/YVTN_repeat-like_dom_sf"/>
</dbReference>
<sequence>MIGQQLNRVEGFKQISTNEGLSHGDAINIIQDTNNFLWIGTNSGLNKYDGYTIEKHKWDPNNAESIPGNRIHKLIPSKDRIWILIQDKGLYCYDLLTLTFHLVIDVPKLAPNTFMLEIDQDKNIWFFHSNTGLITFSTNQTFINKNQSTKFNFKNISFDGASLRLPELKKMLEIDGKQFFFDIKGVVHVYDNTKKHVTHWSNLNKGQFIAAYNLDDNRTMVSCKKGLFIWNPNSKKLDKVLIENHAGFNNNNAVKTICKTDQTYFLGTEKGLYKGVFNLENQLEIEEVIPLVNINDVFIDTYNMLWVATSGNGLFYQNLRKLPFGHILQSNSTLANNNSLIQSFISAILKNKIDKEELWIGSRNGLSIYNIKTKEYITEIKRLRNKHIRFLFQDSEDDIWVGTKTDGLYRFRGKKLVKHYKKEIDVTNQISSNHIVSIAEDHLGQIWIANFNDGINIYNKKTDSFQHIFHEPFNKQSLGSNKLTYLYFNHGRKSMYISSRDSGLTVVDLKDSNEMRYSHIVADGAPNGLSINHTWTIISKNDDVLYIGTIGGGLNILEYQNDNLYTVESVTTALGLADNDIASVQIDSKNRIWIGGRGISVYDPNSKKISNYDVEDGLQSNSFKIGASFYDANDSIMYFGGVNGINFFNPGEIKSTITTTDIQITGVEIFNSPVAIGKNINDRILLHSKITDTTKIRLKAKENQFSINYKPLNYINPKKNSVKYKLEPYQKEWVTSFYPNHKATFSNLPKGNYTFRIKAANKDGLWSSDEAKLNIYIEPYWYFSNLAYLFYFIFISALFYSYHRYTSNRQKMVDKLMEAEKKHLLNQEKLDFFTKISHEIRTPLTLITGPLEDLIEDRETIQNKKDVLKSMRKHTNRLLNMANNLLDFRKMDLGHEVLTALPTEINEFTSEIFLFFKEKAASKNIDYQLIRSPKEITVYVDREKLETILINLLSNAFKFTPANGSISLKIELKGDGNKDAVFNDNEEPILNYLKIAIVDSGKGIHLKKMDKIFNQYYQLEKNNTFKTKGTGIGLALVKSICKLHHFKIDAVSKPNKGSIFSLRIPMGKAYLGSDEIQDENSHQFIQPVDAQNSVETLKDFEQTILDLIDKDTIITKKILIVEDNKEIQLYISNHVRKYFKVFTAENGKEGFEIAQRELPDVILSDVMMPIMDGMEFSRLIKTNKELHHIPIILLTAVTSTANELEGLKLGIEDYIRKPFKIELLLAKVFTILENRKYVADHYAKQLHFSPDSIGNLTDDDIFLQKTIQLIEENIENDSLNITFLCNAMAMGRTKLYTKIKELTDKSIVEFVRDIRIKKAGSLLVNTDQTVQEVILNVGLNDVKYFRKHFKAMFNQTPTEYRKSKGAITS</sequence>
<dbReference type="SUPFAM" id="SSF47384">
    <property type="entry name" value="Homodimeric domain of signal transducing histidine kinase"/>
    <property type="match status" value="1"/>
</dbReference>
<evidence type="ECO:0000259" key="8">
    <source>
        <dbReference type="PROSITE" id="PS01124"/>
    </source>
</evidence>
<dbReference type="SUPFAM" id="SSF55874">
    <property type="entry name" value="ATPase domain of HSP90 chaperone/DNA topoisomerase II/histidine kinase"/>
    <property type="match status" value="1"/>
</dbReference>
<protein>
    <recommendedName>
        <fullName evidence="2">histidine kinase</fullName>
        <ecNumber evidence="2">2.7.13.3</ecNumber>
    </recommendedName>
</protein>
<name>A0A918RBB0_9FLAO</name>
<dbReference type="Gene3D" id="2.130.10.10">
    <property type="entry name" value="YVTN repeat-like/Quinoprotein amine dehydrogenase"/>
    <property type="match status" value="4"/>
</dbReference>
<gene>
    <name evidence="11" type="ORF">GCM10007028_33210</name>
</gene>
<dbReference type="InterPro" id="IPR011006">
    <property type="entry name" value="CheY-like_superfamily"/>
</dbReference>
<keyword evidence="7" id="KW-0812">Transmembrane</keyword>
<keyword evidence="12" id="KW-1185">Reference proteome</keyword>
<evidence type="ECO:0000256" key="3">
    <source>
        <dbReference type="ARBA" id="ARBA00022553"/>
    </source>
</evidence>
<evidence type="ECO:0000256" key="1">
    <source>
        <dbReference type="ARBA" id="ARBA00000085"/>
    </source>
</evidence>
<dbReference type="InterPro" id="IPR013783">
    <property type="entry name" value="Ig-like_fold"/>
</dbReference>
<organism evidence="11 12">
    <name type="scientific">Algibacter mikhailovii</name>
    <dbReference type="NCBI Taxonomy" id="425498"/>
    <lineage>
        <taxon>Bacteria</taxon>
        <taxon>Pseudomonadati</taxon>
        <taxon>Bacteroidota</taxon>
        <taxon>Flavobacteriia</taxon>
        <taxon>Flavobacteriales</taxon>
        <taxon>Flavobacteriaceae</taxon>
        <taxon>Algibacter</taxon>
    </lineage>
</organism>
<evidence type="ECO:0000259" key="10">
    <source>
        <dbReference type="PROSITE" id="PS50110"/>
    </source>
</evidence>
<comment type="caution">
    <text evidence="11">The sequence shown here is derived from an EMBL/GenBank/DDBJ whole genome shotgun (WGS) entry which is preliminary data.</text>
</comment>
<keyword evidence="4" id="KW-0805">Transcription regulation</keyword>
<keyword evidence="11" id="KW-0418">Kinase</keyword>
<dbReference type="Pfam" id="PF00512">
    <property type="entry name" value="HisKA"/>
    <property type="match status" value="1"/>
</dbReference>
<feature type="domain" description="HTH araC/xylS-type" evidence="8">
    <location>
        <begin position="1264"/>
        <end position="1363"/>
    </location>
</feature>
<keyword evidence="7" id="KW-0472">Membrane</keyword>
<dbReference type="PRINTS" id="PR00344">
    <property type="entry name" value="BCTRLSENSOR"/>
</dbReference>
<dbReference type="InterPro" id="IPR003661">
    <property type="entry name" value="HisK_dim/P_dom"/>
</dbReference>
<dbReference type="SMART" id="SM00448">
    <property type="entry name" value="REC"/>
    <property type="match status" value="1"/>
</dbReference>
<dbReference type="InterPro" id="IPR011123">
    <property type="entry name" value="Y_Y_Y"/>
</dbReference>
<dbReference type="FunFam" id="1.10.287.130:FF:000045">
    <property type="entry name" value="Two-component system sensor histidine kinase/response regulator"/>
    <property type="match status" value="1"/>
</dbReference>
<evidence type="ECO:0000256" key="5">
    <source>
        <dbReference type="ARBA" id="ARBA00023163"/>
    </source>
</evidence>
<dbReference type="SMART" id="SM00388">
    <property type="entry name" value="HisKA"/>
    <property type="match status" value="1"/>
</dbReference>
<proteinExistence type="predicted"/>
<dbReference type="Pfam" id="PF12833">
    <property type="entry name" value="HTH_18"/>
    <property type="match status" value="1"/>
</dbReference>
<dbReference type="GO" id="GO:0043565">
    <property type="term" value="F:sequence-specific DNA binding"/>
    <property type="evidence" value="ECO:0007669"/>
    <property type="project" value="InterPro"/>
</dbReference>
<dbReference type="GO" id="GO:0003700">
    <property type="term" value="F:DNA-binding transcription factor activity"/>
    <property type="evidence" value="ECO:0007669"/>
    <property type="project" value="InterPro"/>
</dbReference>
<dbReference type="Pfam" id="PF02518">
    <property type="entry name" value="HATPase_c"/>
    <property type="match status" value="1"/>
</dbReference>
<dbReference type="InterPro" id="IPR004358">
    <property type="entry name" value="Sig_transdc_His_kin-like_C"/>
</dbReference>
<dbReference type="Gene3D" id="3.30.565.10">
    <property type="entry name" value="Histidine kinase-like ATPase, C-terminal domain"/>
    <property type="match status" value="1"/>
</dbReference>
<dbReference type="Gene3D" id="1.10.10.60">
    <property type="entry name" value="Homeodomain-like"/>
    <property type="match status" value="1"/>
</dbReference>
<dbReference type="PANTHER" id="PTHR43547">
    <property type="entry name" value="TWO-COMPONENT HISTIDINE KINASE"/>
    <property type="match status" value="1"/>
</dbReference>
<dbReference type="PROSITE" id="PS50109">
    <property type="entry name" value="HIS_KIN"/>
    <property type="match status" value="1"/>
</dbReference>
<keyword evidence="7" id="KW-1133">Transmembrane helix</keyword>
<dbReference type="InterPro" id="IPR018060">
    <property type="entry name" value="HTH_AraC"/>
</dbReference>
<feature type="transmembrane region" description="Helical" evidence="7">
    <location>
        <begin position="780"/>
        <end position="802"/>
    </location>
</feature>
<dbReference type="Gene3D" id="3.40.50.2300">
    <property type="match status" value="1"/>
</dbReference>
<evidence type="ECO:0000256" key="2">
    <source>
        <dbReference type="ARBA" id="ARBA00012438"/>
    </source>
</evidence>
<dbReference type="PANTHER" id="PTHR43547:SF2">
    <property type="entry name" value="HYBRID SIGNAL TRANSDUCTION HISTIDINE KINASE C"/>
    <property type="match status" value="1"/>
</dbReference>
<reference evidence="11" key="2">
    <citation type="submission" date="2020-09" db="EMBL/GenBank/DDBJ databases">
        <authorList>
            <person name="Sun Q."/>
            <person name="Kim S."/>
        </authorList>
    </citation>
    <scope>NUCLEOTIDE SEQUENCE</scope>
    <source>
        <strain evidence="11">KCTC 12710</strain>
    </source>
</reference>
<dbReference type="Gene3D" id="1.10.287.130">
    <property type="match status" value="1"/>
</dbReference>
<dbReference type="InterPro" id="IPR003594">
    <property type="entry name" value="HATPase_dom"/>
</dbReference>
<dbReference type="InterPro" id="IPR036890">
    <property type="entry name" value="HATPase_C_sf"/>
</dbReference>
<dbReference type="GO" id="GO:0000155">
    <property type="term" value="F:phosphorelay sensor kinase activity"/>
    <property type="evidence" value="ECO:0007669"/>
    <property type="project" value="InterPro"/>
</dbReference>
<dbReference type="Pfam" id="PF07495">
    <property type="entry name" value="Y_Y_Y"/>
    <property type="match status" value="1"/>
</dbReference>
<dbReference type="InterPro" id="IPR011047">
    <property type="entry name" value="Quinoprotein_ADH-like_sf"/>
</dbReference>
<dbReference type="Pfam" id="PF00072">
    <property type="entry name" value="Response_reg"/>
    <property type="match status" value="1"/>
</dbReference>
<keyword evidence="11" id="KW-0808">Transferase</keyword>
<dbReference type="InterPro" id="IPR005467">
    <property type="entry name" value="His_kinase_dom"/>
</dbReference>
<evidence type="ECO:0000256" key="6">
    <source>
        <dbReference type="PROSITE-ProRule" id="PRU00169"/>
    </source>
</evidence>
<dbReference type="InterPro" id="IPR036097">
    <property type="entry name" value="HisK_dim/P_sf"/>
</dbReference>
<reference evidence="11" key="1">
    <citation type="journal article" date="2014" name="Int. J. Syst. Evol. Microbiol.">
        <title>Complete genome sequence of Corynebacterium casei LMG S-19264T (=DSM 44701T), isolated from a smear-ripened cheese.</title>
        <authorList>
            <consortium name="US DOE Joint Genome Institute (JGI-PGF)"/>
            <person name="Walter F."/>
            <person name="Albersmeier A."/>
            <person name="Kalinowski J."/>
            <person name="Ruckert C."/>
        </authorList>
    </citation>
    <scope>NUCLEOTIDE SEQUENCE</scope>
    <source>
        <strain evidence="11">KCTC 12710</strain>
    </source>
</reference>
<dbReference type="EC" id="2.7.13.3" evidence="2"/>
<dbReference type="PROSITE" id="PS50110">
    <property type="entry name" value="RESPONSE_REGULATORY"/>
    <property type="match status" value="1"/>
</dbReference>
<dbReference type="SMART" id="SM00342">
    <property type="entry name" value="HTH_ARAC"/>
    <property type="match status" value="1"/>
</dbReference>
<dbReference type="Gene3D" id="2.60.40.10">
    <property type="entry name" value="Immunoglobulins"/>
    <property type="match status" value="1"/>
</dbReference>
<dbReference type="EMBL" id="BMWZ01000009">
    <property type="protein sequence ID" value="GGZ92105.1"/>
    <property type="molecule type" value="Genomic_DNA"/>
</dbReference>
<feature type="domain" description="Histidine kinase" evidence="9">
    <location>
        <begin position="835"/>
        <end position="1068"/>
    </location>
</feature>
<dbReference type="CDD" id="cd00082">
    <property type="entry name" value="HisKA"/>
    <property type="match status" value="1"/>
</dbReference>
<evidence type="ECO:0000313" key="12">
    <source>
        <dbReference type="Proteomes" id="UP000636004"/>
    </source>
</evidence>
<evidence type="ECO:0000259" key="9">
    <source>
        <dbReference type="PROSITE" id="PS50109"/>
    </source>
</evidence>
<comment type="catalytic activity">
    <reaction evidence="1">
        <text>ATP + protein L-histidine = ADP + protein N-phospho-L-histidine.</text>
        <dbReference type="EC" id="2.7.13.3"/>
    </reaction>
</comment>